<accession>A0A3S5BH86</accession>
<dbReference type="EMBL" id="CAAALY010066452">
    <property type="protein sequence ID" value="VEL24196.1"/>
    <property type="molecule type" value="Genomic_DNA"/>
</dbReference>
<evidence type="ECO:0000313" key="3">
    <source>
        <dbReference type="Proteomes" id="UP000784294"/>
    </source>
</evidence>
<dbReference type="Proteomes" id="UP000784294">
    <property type="component" value="Unassembled WGS sequence"/>
</dbReference>
<evidence type="ECO:0000256" key="1">
    <source>
        <dbReference type="SAM" id="MobiDB-lite"/>
    </source>
</evidence>
<gene>
    <name evidence="2" type="ORF">PXEA_LOCUS17636</name>
</gene>
<feature type="compositionally biased region" description="Low complexity" evidence="1">
    <location>
        <begin position="110"/>
        <end position="126"/>
    </location>
</feature>
<dbReference type="AlphaFoldDB" id="A0A3S5BH86"/>
<keyword evidence="3" id="KW-1185">Reference proteome</keyword>
<feature type="region of interest" description="Disordered" evidence="1">
    <location>
        <begin position="67"/>
        <end position="197"/>
    </location>
</feature>
<evidence type="ECO:0000313" key="2">
    <source>
        <dbReference type="EMBL" id="VEL24196.1"/>
    </source>
</evidence>
<organism evidence="2 3">
    <name type="scientific">Protopolystoma xenopodis</name>
    <dbReference type="NCBI Taxonomy" id="117903"/>
    <lineage>
        <taxon>Eukaryota</taxon>
        <taxon>Metazoa</taxon>
        <taxon>Spiralia</taxon>
        <taxon>Lophotrochozoa</taxon>
        <taxon>Platyhelminthes</taxon>
        <taxon>Monogenea</taxon>
        <taxon>Polyopisthocotylea</taxon>
        <taxon>Polystomatidea</taxon>
        <taxon>Polystomatidae</taxon>
        <taxon>Protopolystoma</taxon>
    </lineage>
</organism>
<reference evidence="2" key="1">
    <citation type="submission" date="2018-11" db="EMBL/GenBank/DDBJ databases">
        <authorList>
            <consortium name="Pathogen Informatics"/>
        </authorList>
    </citation>
    <scope>NUCLEOTIDE SEQUENCE</scope>
</reference>
<name>A0A3S5BH86_9PLAT</name>
<sequence length="300" mass="32730">MLCKETRHPAKMRLVCELDYQVLYQHNPRQIASRRRNWQLNPLGRVVRAKAGVADLTWSCIPPDGVNTGPFNSPRLGPVSVEPNGEPLTGADLKGRPVQMELSPLHESASRSLSSSRSRTARSSSLDIDHFLGPEPSSEAVGPSTKPLKKTTSPCLEAEATVALSRPGLASPPTARRAASNRDSPVDPQVRGPADESCCSSLVRPTFQRHHRRTGPSLVETFEAGCGAYGPCSMEEREFVYPGEPAFGAAFNEVQIPQPVDRWTGKNLLCCSWPLAGHGLFPLGEGRKEAFPCTRGRRSW</sequence>
<comment type="caution">
    <text evidence="2">The sequence shown here is derived from an EMBL/GenBank/DDBJ whole genome shotgun (WGS) entry which is preliminary data.</text>
</comment>
<proteinExistence type="predicted"/>
<protein>
    <submittedName>
        <fullName evidence="2">Uncharacterized protein</fullName>
    </submittedName>
</protein>